<evidence type="ECO:0000256" key="5">
    <source>
        <dbReference type="SAM" id="MobiDB-lite"/>
    </source>
</evidence>
<gene>
    <name evidence="7" type="ORF">H4219_002621</name>
</gene>
<comment type="subcellular location">
    <subcellularLocation>
        <location evidence="1">Membrane</location>
        <topology evidence="1">Multi-pass membrane protein</topology>
    </subcellularLocation>
</comment>
<evidence type="ECO:0000256" key="1">
    <source>
        <dbReference type="ARBA" id="ARBA00004141"/>
    </source>
</evidence>
<evidence type="ECO:0000313" key="8">
    <source>
        <dbReference type="Proteomes" id="UP001150538"/>
    </source>
</evidence>
<dbReference type="InterPro" id="IPR008952">
    <property type="entry name" value="Tetraspanin_EC2_sf"/>
</dbReference>
<name>A0A9W8DNV7_9FUNG</name>
<dbReference type="Proteomes" id="UP001150538">
    <property type="component" value="Unassembled WGS sequence"/>
</dbReference>
<dbReference type="InterPro" id="IPR018499">
    <property type="entry name" value="Tetraspanin/Peripherin"/>
</dbReference>
<dbReference type="EMBL" id="JANBPU010000046">
    <property type="protein sequence ID" value="KAJ1918395.1"/>
    <property type="molecule type" value="Genomic_DNA"/>
</dbReference>
<dbReference type="SUPFAM" id="SSF48652">
    <property type="entry name" value="Tetraspanin"/>
    <property type="match status" value="1"/>
</dbReference>
<feature type="transmembrane region" description="Helical" evidence="6">
    <location>
        <begin position="114"/>
        <end position="138"/>
    </location>
</feature>
<proteinExistence type="predicted"/>
<evidence type="ECO:0000313" key="7">
    <source>
        <dbReference type="EMBL" id="KAJ1918395.1"/>
    </source>
</evidence>
<feature type="transmembrane region" description="Helical" evidence="6">
    <location>
        <begin position="14"/>
        <end position="36"/>
    </location>
</feature>
<dbReference type="Pfam" id="PF00335">
    <property type="entry name" value="Tetraspanin"/>
    <property type="match status" value="1"/>
</dbReference>
<evidence type="ECO:0000256" key="3">
    <source>
        <dbReference type="ARBA" id="ARBA00022989"/>
    </source>
</evidence>
<accession>A0A9W8DNV7</accession>
<evidence type="ECO:0008006" key="9">
    <source>
        <dbReference type="Google" id="ProtNLM"/>
    </source>
</evidence>
<dbReference type="OrthoDB" id="71600at2759"/>
<keyword evidence="8" id="KW-1185">Reference proteome</keyword>
<dbReference type="AlphaFoldDB" id="A0A9W8DNV7"/>
<keyword evidence="3 6" id="KW-1133">Transmembrane helix</keyword>
<sequence>MGYDGSFGLVSRHLAMSTLLLIILFICEIILLVAGYSRNRNADSYLDRKWGSLYIKRPGVLRLIEETYGCCGYNAPLDRAIPKSSKAACADNDFLGYSVGCREMLLSGYHHYRTVVFGWMLALVIIQIVSLIFALAIVKQVQENEDDAPIGSQRYNQDAGGENTRLIGPENQRQN</sequence>
<organism evidence="7 8">
    <name type="scientific">Mycoemilia scoparia</name>
    <dbReference type="NCBI Taxonomy" id="417184"/>
    <lineage>
        <taxon>Eukaryota</taxon>
        <taxon>Fungi</taxon>
        <taxon>Fungi incertae sedis</taxon>
        <taxon>Zoopagomycota</taxon>
        <taxon>Kickxellomycotina</taxon>
        <taxon>Kickxellomycetes</taxon>
        <taxon>Kickxellales</taxon>
        <taxon>Kickxellaceae</taxon>
        <taxon>Mycoemilia</taxon>
    </lineage>
</organism>
<feature type="region of interest" description="Disordered" evidence="5">
    <location>
        <begin position="149"/>
        <end position="175"/>
    </location>
</feature>
<evidence type="ECO:0000256" key="4">
    <source>
        <dbReference type="ARBA" id="ARBA00023136"/>
    </source>
</evidence>
<reference evidence="7" key="1">
    <citation type="submission" date="2022-07" db="EMBL/GenBank/DDBJ databases">
        <title>Phylogenomic reconstructions and comparative analyses of Kickxellomycotina fungi.</title>
        <authorList>
            <person name="Reynolds N.K."/>
            <person name="Stajich J.E."/>
            <person name="Barry K."/>
            <person name="Grigoriev I.V."/>
            <person name="Crous P."/>
            <person name="Smith M.E."/>
        </authorList>
    </citation>
    <scope>NUCLEOTIDE SEQUENCE</scope>
    <source>
        <strain evidence="7">NBRC 100468</strain>
    </source>
</reference>
<keyword evidence="2 6" id="KW-0812">Transmembrane</keyword>
<dbReference type="GO" id="GO:0016020">
    <property type="term" value="C:membrane"/>
    <property type="evidence" value="ECO:0007669"/>
    <property type="project" value="UniProtKB-SubCell"/>
</dbReference>
<comment type="caution">
    <text evidence="7">The sequence shown here is derived from an EMBL/GenBank/DDBJ whole genome shotgun (WGS) entry which is preliminary data.</text>
</comment>
<keyword evidence="4 6" id="KW-0472">Membrane</keyword>
<evidence type="ECO:0000256" key="2">
    <source>
        <dbReference type="ARBA" id="ARBA00022692"/>
    </source>
</evidence>
<evidence type="ECO:0000256" key="6">
    <source>
        <dbReference type="SAM" id="Phobius"/>
    </source>
</evidence>
<protein>
    <recommendedName>
        <fullName evidence="9">Tetraspanin</fullName>
    </recommendedName>
</protein>